<name>A0AAD4XXN4_9MAGN</name>
<comment type="caution">
    <text evidence="2">The sequence shown here is derived from an EMBL/GenBank/DDBJ whole genome shotgun (WGS) entry which is preliminary data.</text>
</comment>
<dbReference type="EMBL" id="JAJJMB010000948">
    <property type="protein sequence ID" value="KAI3960095.1"/>
    <property type="molecule type" value="Genomic_DNA"/>
</dbReference>
<sequence>MSDIPTENYITYLTSFLNNEDTPLPPSFRYYIDFLRTSAILIDHRKYARVVVKLFKEIKKKDDPRGLKVGEIAFALNIAWAPTGRLIIKKTKDPKVFIIKFSNPSDFAAAIYSIPNRVHGKLLTMRLWSSDTKLEEVDFNSQDYWIKFELRSDLVEKGFIAKQVADKVGLVFNLIGPLNNRGEYKAHVLVDIIKALVHLVKVIILNGSGRETIKLRIFYMEIPHGTCRDCWHVDGEHSKEKCPPRWIAYKQNFPKVFIYEDDEKNMESMGSTSDASSSRRVDTLASAAASLRIYDSEIDRVDHINKGSKRRRIEMVDEYPNEEREEERVTEGRLMTTKKGKEPQTQNSEQNIGSIDGANCSEVIRVTGKGGIGVIGDRRTITAKNLRSALKGKSVIEDEKKRKRGFRENIQKLRQANLFWMLSQYSIMGRRNNLFINEYKLRRRTMKLQTKWLKRFFLKMKTEIIKEISKSFKEKNKDMNNILKNLEGELRIWNTNEFDNIFRNISNTLNEIDIQSKKPYSLATKTKIDHLQNELNSWYAIEKIY</sequence>
<evidence type="ECO:0000313" key="3">
    <source>
        <dbReference type="Proteomes" id="UP001202328"/>
    </source>
</evidence>
<organism evidence="2 3">
    <name type="scientific">Papaver atlanticum</name>
    <dbReference type="NCBI Taxonomy" id="357466"/>
    <lineage>
        <taxon>Eukaryota</taxon>
        <taxon>Viridiplantae</taxon>
        <taxon>Streptophyta</taxon>
        <taxon>Embryophyta</taxon>
        <taxon>Tracheophyta</taxon>
        <taxon>Spermatophyta</taxon>
        <taxon>Magnoliopsida</taxon>
        <taxon>Ranunculales</taxon>
        <taxon>Papaveraceae</taxon>
        <taxon>Papaveroideae</taxon>
        <taxon>Papaver</taxon>
    </lineage>
</organism>
<dbReference type="Proteomes" id="UP001202328">
    <property type="component" value="Unassembled WGS sequence"/>
</dbReference>
<dbReference type="AlphaFoldDB" id="A0AAD4XXN4"/>
<reference evidence="2" key="1">
    <citation type="submission" date="2022-04" db="EMBL/GenBank/DDBJ databases">
        <title>A functionally conserved STORR gene fusion in Papaver species that diverged 16.8 million years ago.</title>
        <authorList>
            <person name="Catania T."/>
        </authorList>
    </citation>
    <scope>NUCLEOTIDE SEQUENCE</scope>
    <source>
        <strain evidence="2">S-188037</strain>
    </source>
</reference>
<keyword evidence="3" id="KW-1185">Reference proteome</keyword>
<accession>A0AAD4XXN4</accession>
<proteinExistence type="predicted"/>
<evidence type="ECO:0000313" key="2">
    <source>
        <dbReference type="EMBL" id="KAI3960095.1"/>
    </source>
</evidence>
<evidence type="ECO:0008006" key="4">
    <source>
        <dbReference type="Google" id="ProtNLM"/>
    </source>
</evidence>
<feature type="coiled-coil region" evidence="1">
    <location>
        <begin position="469"/>
        <end position="496"/>
    </location>
</feature>
<evidence type="ECO:0000256" key="1">
    <source>
        <dbReference type="SAM" id="Coils"/>
    </source>
</evidence>
<protein>
    <recommendedName>
        <fullName evidence="4">DUF4283 domain-containing protein</fullName>
    </recommendedName>
</protein>
<keyword evidence="1" id="KW-0175">Coiled coil</keyword>
<gene>
    <name evidence="2" type="ORF">MKW98_016819</name>
</gene>